<dbReference type="InterPro" id="IPR008979">
    <property type="entry name" value="Galactose-bd-like_sf"/>
</dbReference>
<dbReference type="InterPro" id="IPR032311">
    <property type="entry name" value="DUF4982"/>
</dbReference>
<evidence type="ECO:0000256" key="3">
    <source>
        <dbReference type="ARBA" id="ARBA00023295"/>
    </source>
</evidence>
<dbReference type="InterPro" id="IPR006102">
    <property type="entry name" value="Ig-like_GH2"/>
</dbReference>
<dbReference type="InterPro" id="IPR040605">
    <property type="entry name" value="Glyco_hydro2_dom5"/>
</dbReference>
<feature type="domain" description="Glycosyl hydrolases family 2 sugar binding" evidence="6">
    <location>
        <begin position="100"/>
        <end position="189"/>
    </location>
</feature>
<evidence type="ECO:0000259" key="5">
    <source>
        <dbReference type="Pfam" id="PF02836"/>
    </source>
</evidence>
<dbReference type="InterPro" id="IPR013783">
    <property type="entry name" value="Ig-like_fold"/>
</dbReference>
<protein>
    <submittedName>
        <fullName evidence="9">Glycoside hydrolase family 2 TIM barrel-domain containing protein</fullName>
    </submittedName>
</protein>
<reference evidence="10" key="1">
    <citation type="journal article" date="2019" name="Int. J. Syst. Evol. Microbiol.">
        <title>The Global Catalogue of Microorganisms (GCM) 10K type strain sequencing project: providing services to taxonomists for standard genome sequencing and annotation.</title>
        <authorList>
            <consortium name="The Broad Institute Genomics Platform"/>
            <consortium name="The Broad Institute Genome Sequencing Center for Infectious Disease"/>
            <person name="Wu L."/>
            <person name="Ma J."/>
        </authorList>
    </citation>
    <scope>NUCLEOTIDE SEQUENCE [LARGE SCALE GENOMIC DNA]</scope>
    <source>
        <strain evidence="10">DT92</strain>
    </source>
</reference>
<dbReference type="InterPro" id="IPR023232">
    <property type="entry name" value="Glyco_hydro_2_AS"/>
</dbReference>
<dbReference type="Pfam" id="PF00703">
    <property type="entry name" value="Glyco_hydro_2"/>
    <property type="match status" value="1"/>
</dbReference>
<dbReference type="Pfam" id="PF02836">
    <property type="entry name" value="Glyco_hydro_2_C"/>
    <property type="match status" value="1"/>
</dbReference>
<evidence type="ECO:0000259" key="6">
    <source>
        <dbReference type="Pfam" id="PF02837"/>
    </source>
</evidence>
<accession>A0ABW5B3B2</accession>
<evidence type="ECO:0000256" key="2">
    <source>
        <dbReference type="ARBA" id="ARBA00022801"/>
    </source>
</evidence>
<dbReference type="PROSITE" id="PS51257">
    <property type="entry name" value="PROKAR_LIPOPROTEIN"/>
    <property type="match status" value="1"/>
</dbReference>
<dbReference type="Proteomes" id="UP001597344">
    <property type="component" value="Unassembled WGS sequence"/>
</dbReference>
<keyword evidence="3" id="KW-0326">Glycosidase</keyword>
<feature type="domain" description="Glycoside hydrolase family 2" evidence="8">
    <location>
        <begin position="717"/>
        <end position="812"/>
    </location>
</feature>
<evidence type="ECO:0000259" key="8">
    <source>
        <dbReference type="Pfam" id="PF18565"/>
    </source>
</evidence>
<organism evidence="9 10">
    <name type="scientific">Aquimarina celericrescens</name>
    <dbReference type="NCBI Taxonomy" id="1964542"/>
    <lineage>
        <taxon>Bacteria</taxon>
        <taxon>Pseudomonadati</taxon>
        <taxon>Bacteroidota</taxon>
        <taxon>Flavobacteriia</taxon>
        <taxon>Flavobacteriales</taxon>
        <taxon>Flavobacteriaceae</taxon>
        <taxon>Aquimarina</taxon>
    </lineage>
</organism>
<feature type="domain" description="DUF4982" evidence="7">
    <location>
        <begin position="642"/>
        <end position="695"/>
    </location>
</feature>
<dbReference type="Gene3D" id="3.20.20.80">
    <property type="entry name" value="Glycosidases"/>
    <property type="match status" value="1"/>
</dbReference>
<evidence type="ECO:0000313" key="10">
    <source>
        <dbReference type="Proteomes" id="UP001597344"/>
    </source>
</evidence>
<dbReference type="SUPFAM" id="SSF49785">
    <property type="entry name" value="Galactose-binding domain-like"/>
    <property type="match status" value="1"/>
</dbReference>
<feature type="domain" description="Glycoside hydrolase family 2 immunoglobulin-like beta-sandwich" evidence="4">
    <location>
        <begin position="207"/>
        <end position="309"/>
    </location>
</feature>
<dbReference type="GO" id="GO:0016787">
    <property type="term" value="F:hydrolase activity"/>
    <property type="evidence" value="ECO:0007669"/>
    <property type="project" value="UniProtKB-KW"/>
</dbReference>
<comment type="caution">
    <text evidence="9">The sequence shown here is derived from an EMBL/GenBank/DDBJ whole genome shotgun (WGS) entry which is preliminary data.</text>
</comment>
<dbReference type="InterPro" id="IPR006101">
    <property type="entry name" value="Glyco_hydro_2"/>
</dbReference>
<name>A0ABW5B3B2_9FLAO</name>
<dbReference type="InterPro" id="IPR006103">
    <property type="entry name" value="Glyco_hydro_2_cat"/>
</dbReference>
<dbReference type="Gene3D" id="2.60.120.260">
    <property type="entry name" value="Galactose-binding domain-like"/>
    <property type="match status" value="1"/>
</dbReference>
<proteinExistence type="inferred from homology"/>
<dbReference type="InterPro" id="IPR006104">
    <property type="entry name" value="Glyco_hydro_2_N"/>
</dbReference>
<dbReference type="PANTHER" id="PTHR42732:SF1">
    <property type="entry name" value="BETA-MANNOSIDASE"/>
    <property type="match status" value="1"/>
</dbReference>
<dbReference type="Pfam" id="PF16355">
    <property type="entry name" value="DUF4982"/>
    <property type="match status" value="1"/>
</dbReference>
<evidence type="ECO:0000259" key="7">
    <source>
        <dbReference type="Pfam" id="PF16355"/>
    </source>
</evidence>
<dbReference type="PRINTS" id="PR00132">
    <property type="entry name" value="GLHYDRLASE2"/>
</dbReference>
<dbReference type="InterPro" id="IPR036156">
    <property type="entry name" value="Beta-gal/glucu_dom_sf"/>
</dbReference>
<gene>
    <name evidence="9" type="ORF">ACFSJT_16920</name>
</gene>
<keyword evidence="2 9" id="KW-0378">Hydrolase</keyword>
<evidence type="ECO:0000259" key="4">
    <source>
        <dbReference type="Pfam" id="PF00703"/>
    </source>
</evidence>
<dbReference type="PROSITE" id="PS00608">
    <property type="entry name" value="GLYCOSYL_HYDROL_F2_2"/>
    <property type="match status" value="1"/>
</dbReference>
<dbReference type="SUPFAM" id="SSF51445">
    <property type="entry name" value="(Trans)glycosidases"/>
    <property type="match status" value="1"/>
</dbReference>
<dbReference type="InterPro" id="IPR017853">
    <property type="entry name" value="GH"/>
</dbReference>
<dbReference type="PANTHER" id="PTHR42732">
    <property type="entry name" value="BETA-GALACTOSIDASE"/>
    <property type="match status" value="1"/>
</dbReference>
<dbReference type="SUPFAM" id="SSF49303">
    <property type="entry name" value="beta-Galactosidase/glucuronidase domain"/>
    <property type="match status" value="1"/>
</dbReference>
<evidence type="ECO:0000313" key="9">
    <source>
        <dbReference type="EMBL" id="MFD2188492.1"/>
    </source>
</evidence>
<dbReference type="Gene3D" id="2.60.40.10">
    <property type="entry name" value="Immunoglobulins"/>
    <property type="match status" value="3"/>
</dbReference>
<sequence length="813" mass="93068">MKNHQLHIIVILILVSIVGCSKQEHLPFDNQRNISFNAEWKFFEGHAENAEDFDFDDSDWETVHLPHDYSTVDVRQQDSIHVGPFVKSIKDGKDVGYLRGGIAWYRKELTLSDKEKNKRVILHFDGVQSETTLWVNGTKVGEHHYGYTAFYFDLTSYLKENVPNSIAIKVVTPEQSSRWFTGAGLYRNVGISFVHPIHFKTWGAQIVTSHLSKDEATITIDSEIKNTTNQEANIEVAIEIFNDQKELAQRTNDTLIHIPALKEDKLRLKTQVSQPHLWNLDAPLLYTAKLILKNKGKIIDEYHQEFGIRSLDFSAKKGFLLNGKETLLKGACIHHDNGLLGAAAYPEAEERRVRLLKENGFNAIRTAHNPPSKAFLEACDRLGMLVIDEAFDMWIEPKKLNGYSRHFEKSWKKDLGHMVLRDRNHPSVIMWSIGNEIKERADSTGLAIAREMISHIKELDSTRPITQGVNTFWDHPGREWPETASTFELLDVAGYNYKFDRYEEDHNDFPERIMYGSESMPNQAYENWQLVEKLPYVIGDFVWTGMDYLGESGIAHSTYQTEKDVEDSFTMPWPWYISWCGDIDIIGNKKPQSYYRDVLWKRSDLEILVHEPIPKGTYELLHYWAWPKESKSWNWQGYENRILQVSVYSNCPEIRLELNGKVIDQKKITNKDKLTAQFFVPYQPGELKAVCISENSELTQIINTSGEAETLKLIQENKTADENDKLIYLQVSAIDKNNNLVPNSAAKVMVSLEGGLEMLAAGNASPLIEGSLKDQSFNLYEGKGLIILRKTSDSENTTVTVTSDQLKAAQIKI</sequence>
<dbReference type="EMBL" id="JBHUHY010000017">
    <property type="protein sequence ID" value="MFD2188492.1"/>
    <property type="molecule type" value="Genomic_DNA"/>
</dbReference>
<dbReference type="InterPro" id="IPR051913">
    <property type="entry name" value="GH2_Domain-Containing"/>
</dbReference>
<dbReference type="Pfam" id="PF18565">
    <property type="entry name" value="Glyco_hydro2_C5"/>
    <property type="match status" value="1"/>
</dbReference>
<feature type="domain" description="Glycoside hydrolase family 2 catalytic" evidence="5">
    <location>
        <begin position="316"/>
        <end position="470"/>
    </location>
</feature>
<comment type="similarity">
    <text evidence="1">Belongs to the glycosyl hydrolase 2 family.</text>
</comment>
<keyword evidence="10" id="KW-1185">Reference proteome</keyword>
<dbReference type="RefSeq" id="WP_378321526.1">
    <property type="nucleotide sequence ID" value="NZ_JBHUHY010000017.1"/>
</dbReference>
<dbReference type="Pfam" id="PF02837">
    <property type="entry name" value="Glyco_hydro_2_N"/>
    <property type="match status" value="1"/>
</dbReference>
<evidence type="ECO:0000256" key="1">
    <source>
        <dbReference type="ARBA" id="ARBA00007401"/>
    </source>
</evidence>